<keyword evidence="3" id="KW-1185">Reference proteome</keyword>
<reference evidence="2 3" key="1">
    <citation type="journal article" date="2021" name="Elife">
        <title>Chloroplast acquisition without the gene transfer in kleptoplastic sea slugs, Plakobranchus ocellatus.</title>
        <authorList>
            <person name="Maeda T."/>
            <person name="Takahashi S."/>
            <person name="Yoshida T."/>
            <person name="Shimamura S."/>
            <person name="Takaki Y."/>
            <person name="Nagai Y."/>
            <person name="Toyoda A."/>
            <person name="Suzuki Y."/>
            <person name="Arimoto A."/>
            <person name="Ishii H."/>
            <person name="Satoh N."/>
            <person name="Nishiyama T."/>
            <person name="Hasebe M."/>
            <person name="Maruyama T."/>
            <person name="Minagawa J."/>
            <person name="Obokata J."/>
            <person name="Shigenobu S."/>
        </authorList>
    </citation>
    <scope>NUCLEOTIDE SEQUENCE [LARGE SCALE GENOMIC DNA]</scope>
</reference>
<sequence>MRVTTGVTACGQRRPVCNTLPEVGNVRTMERSRPLSNLVAPGGYQDALKDTPDQNSKGRLKRNQQQRWTGATTTVEQKNWLSSRRVKK</sequence>
<proteinExistence type="predicted"/>
<dbReference type="Proteomes" id="UP000762676">
    <property type="component" value="Unassembled WGS sequence"/>
</dbReference>
<feature type="region of interest" description="Disordered" evidence="1">
    <location>
        <begin position="36"/>
        <end position="88"/>
    </location>
</feature>
<organism evidence="2 3">
    <name type="scientific">Elysia marginata</name>
    <dbReference type="NCBI Taxonomy" id="1093978"/>
    <lineage>
        <taxon>Eukaryota</taxon>
        <taxon>Metazoa</taxon>
        <taxon>Spiralia</taxon>
        <taxon>Lophotrochozoa</taxon>
        <taxon>Mollusca</taxon>
        <taxon>Gastropoda</taxon>
        <taxon>Heterobranchia</taxon>
        <taxon>Euthyneura</taxon>
        <taxon>Panpulmonata</taxon>
        <taxon>Sacoglossa</taxon>
        <taxon>Placobranchoidea</taxon>
        <taxon>Plakobranchidae</taxon>
        <taxon>Elysia</taxon>
    </lineage>
</organism>
<evidence type="ECO:0000313" key="3">
    <source>
        <dbReference type="Proteomes" id="UP000762676"/>
    </source>
</evidence>
<name>A0AAV4FBB6_9GAST</name>
<evidence type="ECO:0000256" key="1">
    <source>
        <dbReference type="SAM" id="MobiDB-lite"/>
    </source>
</evidence>
<feature type="compositionally biased region" description="Polar residues" evidence="1">
    <location>
        <begin position="65"/>
        <end position="82"/>
    </location>
</feature>
<accession>A0AAV4FBB6</accession>
<evidence type="ECO:0000313" key="2">
    <source>
        <dbReference type="EMBL" id="GFR70090.1"/>
    </source>
</evidence>
<gene>
    <name evidence="2" type="ORF">ElyMa_005646200</name>
</gene>
<dbReference type="EMBL" id="BMAT01011294">
    <property type="protein sequence ID" value="GFR70090.1"/>
    <property type="molecule type" value="Genomic_DNA"/>
</dbReference>
<comment type="caution">
    <text evidence="2">The sequence shown here is derived from an EMBL/GenBank/DDBJ whole genome shotgun (WGS) entry which is preliminary data.</text>
</comment>
<dbReference type="AlphaFoldDB" id="A0AAV4FBB6"/>
<protein>
    <submittedName>
        <fullName evidence="2">Uncharacterized protein</fullName>
    </submittedName>
</protein>